<keyword evidence="4 5" id="KW-0472">Membrane</keyword>
<dbReference type="Pfam" id="PF09685">
    <property type="entry name" value="MamF_MmsF"/>
    <property type="match status" value="1"/>
</dbReference>
<evidence type="ECO:0000256" key="1">
    <source>
        <dbReference type="ARBA" id="ARBA00004141"/>
    </source>
</evidence>
<feature type="transmembrane region" description="Helical" evidence="5">
    <location>
        <begin position="41"/>
        <end position="61"/>
    </location>
</feature>
<reference evidence="6" key="2">
    <citation type="submission" date="2020-09" db="EMBL/GenBank/DDBJ databases">
        <authorList>
            <person name="Sun Q."/>
            <person name="Zhou Y."/>
        </authorList>
    </citation>
    <scope>NUCLEOTIDE SEQUENCE</scope>
    <source>
        <strain evidence="6">CGMCC 1.15760</strain>
    </source>
</reference>
<dbReference type="Proteomes" id="UP000616608">
    <property type="component" value="Unassembled WGS sequence"/>
</dbReference>
<organism evidence="6 7">
    <name type="scientific">Lysinibacillus alkalisoli</name>
    <dbReference type="NCBI Taxonomy" id="1911548"/>
    <lineage>
        <taxon>Bacteria</taxon>
        <taxon>Bacillati</taxon>
        <taxon>Bacillota</taxon>
        <taxon>Bacilli</taxon>
        <taxon>Bacillales</taxon>
        <taxon>Bacillaceae</taxon>
        <taxon>Lysinibacillus</taxon>
    </lineage>
</organism>
<feature type="transmembrane region" description="Helical" evidence="5">
    <location>
        <begin position="67"/>
        <end position="87"/>
    </location>
</feature>
<keyword evidence="3 5" id="KW-1133">Transmembrane helix</keyword>
<name>A0A917G8D9_9BACI</name>
<sequence>MDNTMTKVLLHSSAYYLPFALPIIIFFISPDDEVKRLAVQAVLFQIIMGILLTISGIFSFILVGIPFLIVFGLMYVITPIIGIVRALQNEPWRYPIVGSFI</sequence>
<evidence type="ECO:0000313" key="7">
    <source>
        <dbReference type="Proteomes" id="UP000616608"/>
    </source>
</evidence>
<dbReference type="AlphaFoldDB" id="A0A917G8D9"/>
<dbReference type="InterPro" id="IPR019109">
    <property type="entry name" value="MamF_MmsF"/>
</dbReference>
<gene>
    <name evidence="6" type="ORF">GCM10007425_24370</name>
</gene>
<evidence type="ECO:0000256" key="5">
    <source>
        <dbReference type="SAM" id="Phobius"/>
    </source>
</evidence>
<reference evidence="6" key="1">
    <citation type="journal article" date="2014" name="Int. J. Syst. Evol. Microbiol.">
        <title>Complete genome sequence of Corynebacterium casei LMG S-19264T (=DSM 44701T), isolated from a smear-ripened cheese.</title>
        <authorList>
            <consortium name="US DOE Joint Genome Institute (JGI-PGF)"/>
            <person name="Walter F."/>
            <person name="Albersmeier A."/>
            <person name="Kalinowski J."/>
            <person name="Ruckert C."/>
        </authorList>
    </citation>
    <scope>NUCLEOTIDE SEQUENCE</scope>
    <source>
        <strain evidence="6">CGMCC 1.15760</strain>
    </source>
</reference>
<keyword evidence="7" id="KW-1185">Reference proteome</keyword>
<dbReference type="RefSeq" id="WP_188615338.1">
    <property type="nucleotide sequence ID" value="NZ_BMJT01000008.1"/>
</dbReference>
<evidence type="ECO:0000313" key="6">
    <source>
        <dbReference type="EMBL" id="GGG28925.1"/>
    </source>
</evidence>
<comment type="subcellular location">
    <subcellularLocation>
        <location evidence="1">Membrane</location>
        <topology evidence="1">Multi-pass membrane protein</topology>
    </subcellularLocation>
</comment>
<comment type="caution">
    <text evidence="6">The sequence shown here is derived from an EMBL/GenBank/DDBJ whole genome shotgun (WGS) entry which is preliminary data.</text>
</comment>
<accession>A0A917G8D9</accession>
<feature type="transmembrane region" description="Helical" evidence="5">
    <location>
        <begin position="12"/>
        <end position="29"/>
    </location>
</feature>
<keyword evidence="2 5" id="KW-0812">Transmembrane</keyword>
<evidence type="ECO:0000256" key="3">
    <source>
        <dbReference type="ARBA" id="ARBA00022989"/>
    </source>
</evidence>
<evidence type="ECO:0000256" key="4">
    <source>
        <dbReference type="ARBA" id="ARBA00023136"/>
    </source>
</evidence>
<evidence type="ECO:0008006" key="8">
    <source>
        <dbReference type="Google" id="ProtNLM"/>
    </source>
</evidence>
<dbReference type="EMBL" id="BMJT01000008">
    <property type="protein sequence ID" value="GGG28925.1"/>
    <property type="molecule type" value="Genomic_DNA"/>
</dbReference>
<proteinExistence type="predicted"/>
<evidence type="ECO:0000256" key="2">
    <source>
        <dbReference type="ARBA" id="ARBA00022692"/>
    </source>
</evidence>
<protein>
    <recommendedName>
        <fullName evidence="8">DUF4870 domain-containing protein</fullName>
    </recommendedName>
</protein>